<dbReference type="AlphaFoldDB" id="A0A450WLX6"/>
<dbReference type="EMBL" id="CAADFK010000132">
    <property type="protein sequence ID" value="VFK18051.1"/>
    <property type="molecule type" value="Genomic_DNA"/>
</dbReference>
<proteinExistence type="predicted"/>
<organism evidence="1">
    <name type="scientific">Candidatus Kentrum sp. LPFa</name>
    <dbReference type="NCBI Taxonomy" id="2126335"/>
    <lineage>
        <taxon>Bacteria</taxon>
        <taxon>Pseudomonadati</taxon>
        <taxon>Pseudomonadota</taxon>
        <taxon>Gammaproteobacteria</taxon>
        <taxon>Candidatus Kentrum</taxon>
    </lineage>
</organism>
<sequence>MRFAYPPYGPESGLLFHSNIKGHAAVISFDTEPDLFRGEFTGLDGGADFCANSIKGCARKESVPPAHFCPCVKSVTLLHTKHLRINPWFRFHPAYLLARRKPPVSLA</sequence>
<reference evidence="1" key="1">
    <citation type="submission" date="2019-02" db="EMBL/GenBank/DDBJ databases">
        <authorList>
            <person name="Gruber-Vodicka R. H."/>
            <person name="Seah K. B. B."/>
        </authorList>
    </citation>
    <scope>NUCLEOTIDE SEQUENCE</scope>
    <source>
        <strain evidence="1">BECK_S313</strain>
    </source>
</reference>
<accession>A0A450WLX6</accession>
<name>A0A450WLX6_9GAMM</name>
<evidence type="ECO:0000313" key="1">
    <source>
        <dbReference type="EMBL" id="VFK18051.1"/>
    </source>
</evidence>
<gene>
    <name evidence="1" type="ORF">BECKLPF1236B_GA0070989_11322</name>
</gene>
<protein>
    <submittedName>
        <fullName evidence="1">Uncharacterized protein</fullName>
    </submittedName>
</protein>